<dbReference type="Proteomes" id="UP000030755">
    <property type="component" value="Unassembled WGS sequence"/>
</dbReference>
<feature type="binding site" evidence="8">
    <location>
        <position position="183"/>
    </location>
    <ligand>
        <name>Zn(2+)</name>
        <dbReference type="ChEBI" id="CHEBI:29105"/>
        <label>1</label>
    </ligand>
</feature>
<evidence type="ECO:0000313" key="12">
    <source>
        <dbReference type="EMBL" id="RKP16568.1"/>
    </source>
</evidence>
<feature type="binding site" evidence="8">
    <location>
        <position position="177"/>
    </location>
    <ligand>
        <name>Zn(2+)</name>
        <dbReference type="ChEBI" id="CHEBI:29105"/>
        <label>2</label>
    </ligand>
</feature>
<dbReference type="InterPro" id="IPR001965">
    <property type="entry name" value="Znf_PHD"/>
</dbReference>
<evidence type="ECO:0000256" key="8">
    <source>
        <dbReference type="PIRSR" id="PIRSR628651-51"/>
    </source>
</evidence>
<evidence type="ECO:0000256" key="9">
    <source>
        <dbReference type="PROSITE-ProRule" id="PRU00146"/>
    </source>
</evidence>
<dbReference type="PROSITE" id="PS01359">
    <property type="entry name" value="ZF_PHD_1"/>
    <property type="match status" value="1"/>
</dbReference>
<dbReference type="GO" id="GO:0005634">
    <property type="term" value="C:nucleus"/>
    <property type="evidence" value="ECO:0007669"/>
    <property type="project" value="UniProtKB-SubCell"/>
</dbReference>
<keyword evidence="6" id="KW-0539">Nucleus</keyword>
<keyword evidence="5 8" id="KW-0862">Zinc</keyword>
<dbReference type="InterPro" id="IPR011011">
    <property type="entry name" value="Znf_FYVE_PHD"/>
</dbReference>
<comment type="subcellular location">
    <subcellularLocation>
        <location evidence="1">Nucleus</location>
    </subcellularLocation>
</comment>
<feature type="binding site" evidence="8">
    <location>
        <position position="172"/>
    </location>
    <ligand>
        <name>Zn(2+)</name>
        <dbReference type="ChEBI" id="CHEBI:29105"/>
        <label>2</label>
    </ligand>
</feature>
<evidence type="ECO:0000313" key="14">
    <source>
        <dbReference type="Proteomes" id="UP000281549"/>
    </source>
</evidence>
<keyword evidence="13" id="KW-1185">Reference proteome</keyword>
<dbReference type="CDD" id="cd15505">
    <property type="entry name" value="PHD_ING"/>
    <property type="match status" value="1"/>
</dbReference>
<comment type="similarity">
    <text evidence="2">Belongs to the ING family.</text>
</comment>
<feature type="binding site" evidence="8">
    <location>
        <position position="161"/>
    </location>
    <ligand>
        <name>Zn(2+)</name>
        <dbReference type="ChEBI" id="CHEBI:29105"/>
        <label>1</label>
    </ligand>
</feature>
<dbReference type="GO" id="GO:0008270">
    <property type="term" value="F:zinc ion binding"/>
    <property type="evidence" value="ECO:0007669"/>
    <property type="project" value="UniProtKB-KW"/>
</dbReference>
<dbReference type="STRING" id="988480.A0A075B1U7"/>
<dbReference type="InterPro" id="IPR019787">
    <property type="entry name" value="Znf_PHD-finger"/>
</dbReference>
<dbReference type="PANTHER" id="PTHR10333">
    <property type="entry name" value="INHIBITOR OF GROWTH PROTEIN"/>
    <property type="match status" value="1"/>
</dbReference>
<evidence type="ECO:0000256" key="2">
    <source>
        <dbReference type="ARBA" id="ARBA00010210"/>
    </source>
</evidence>
<feature type="site" description="Histone H3K4me3 binding" evidence="7">
    <location>
        <position position="181"/>
    </location>
</feature>
<dbReference type="PROSITE" id="PS50016">
    <property type="entry name" value="ZF_PHD_2"/>
    <property type="match status" value="1"/>
</dbReference>
<feature type="domain" description="PHD-type" evidence="10">
    <location>
        <begin position="156"/>
        <end position="205"/>
    </location>
</feature>
<keyword evidence="3 8" id="KW-0479">Metal-binding</keyword>
<dbReference type="EMBL" id="ML006411">
    <property type="protein sequence ID" value="RKP16568.1"/>
    <property type="molecule type" value="Genomic_DNA"/>
</dbReference>
<dbReference type="HOGENOM" id="CLU_1283907_0_0_1"/>
<feature type="binding site" evidence="8">
    <location>
        <position position="199"/>
    </location>
    <ligand>
        <name>Zn(2+)</name>
        <dbReference type="ChEBI" id="CHEBI:29105"/>
        <label>2</label>
    </ligand>
</feature>
<dbReference type="InterPro" id="IPR013083">
    <property type="entry name" value="Znf_RING/FYVE/PHD"/>
</dbReference>
<dbReference type="EMBL" id="KE560918">
    <property type="protein sequence ID" value="EPZ34768.1"/>
    <property type="molecule type" value="Genomic_DNA"/>
</dbReference>
<evidence type="ECO:0000256" key="6">
    <source>
        <dbReference type="ARBA" id="ARBA00023242"/>
    </source>
</evidence>
<feature type="site" description="Histone H3K4me3 binding" evidence="7">
    <location>
        <position position="169"/>
    </location>
</feature>
<feature type="site" description="Histone H3K4me3 binding" evidence="7">
    <location>
        <position position="173"/>
    </location>
</feature>
<evidence type="ECO:0000313" key="11">
    <source>
        <dbReference type="EMBL" id="EPZ34768.1"/>
    </source>
</evidence>
<reference evidence="12" key="3">
    <citation type="submission" date="2018-08" db="EMBL/GenBank/DDBJ databases">
        <title>Leveraging single-cell genomics to expand the Fungal Tree of Life.</title>
        <authorList>
            <consortium name="DOE Joint Genome Institute"/>
            <person name="Ahrendt S.R."/>
            <person name="Quandt C.A."/>
            <person name="Ciobanu D."/>
            <person name="Clum A."/>
            <person name="Salamov A."/>
            <person name="Andreopoulos B."/>
            <person name="Cheng J.-F."/>
            <person name="Woyke T."/>
            <person name="Pelin A."/>
            <person name="Henrissat B."/>
            <person name="Reynolds N."/>
            <person name="Benny G.L."/>
            <person name="Smith M.E."/>
            <person name="James T.Y."/>
            <person name="Grigoriev I.V."/>
        </authorList>
    </citation>
    <scope>NUCLEOTIDE SEQUENCE</scope>
    <source>
        <strain evidence="12">CSF55</strain>
    </source>
</reference>
<feature type="binding site" evidence="8">
    <location>
        <position position="202"/>
    </location>
    <ligand>
        <name>Zn(2+)</name>
        <dbReference type="ChEBI" id="CHEBI:29105"/>
        <label>2</label>
    </ligand>
</feature>
<evidence type="ECO:0000256" key="3">
    <source>
        <dbReference type="ARBA" id="ARBA00022723"/>
    </source>
</evidence>
<evidence type="ECO:0000259" key="10">
    <source>
        <dbReference type="PROSITE" id="PS50016"/>
    </source>
</evidence>
<protein>
    <submittedName>
        <fullName evidence="11">Zinc finger, FYVE/PHD-type domain-containing protein</fullName>
    </submittedName>
</protein>
<dbReference type="OrthoDB" id="5411773at2759"/>
<feature type="binding site" evidence="8">
    <location>
        <position position="186"/>
    </location>
    <ligand>
        <name>Zn(2+)</name>
        <dbReference type="ChEBI" id="CHEBI:29105"/>
        <label>1</label>
    </ligand>
</feature>
<feature type="site" description="Histone H3K4me3 binding" evidence="7">
    <location>
        <position position="158"/>
    </location>
</feature>
<dbReference type="SMART" id="SM00249">
    <property type="entry name" value="PHD"/>
    <property type="match status" value="1"/>
</dbReference>
<dbReference type="Gene3D" id="3.30.40.10">
    <property type="entry name" value="Zinc/RING finger domain, C3HC4 (zinc finger)"/>
    <property type="match status" value="1"/>
</dbReference>
<evidence type="ECO:0000313" key="13">
    <source>
        <dbReference type="Proteomes" id="UP000030755"/>
    </source>
</evidence>
<evidence type="ECO:0000256" key="4">
    <source>
        <dbReference type="ARBA" id="ARBA00022771"/>
    </source>
</evidence>
<proteinExistence type="inferred from homology"/>
<reference evidence="11 13" key="1">
    <citation type="journal article" date="2013" name="Curr. Biol.">
        <title>Shared signatures of parasitism and phylogenomics unite Cryptomycota and microsporidia.</title>
        <authorList>
            <person name="James T.Y."/>
            <person name="Pelin A."/>
            <person name="Bonen L."/>
            <person name="Ahrendt S."/>
            <person name="Sain D."/>
            <person name="Corradi N."/>
            <person name="Stajich J.E."/>
        </authorList>
    </citation>
    <scope>NUCLEOTIDE SEQUENCE [LARGE SCALE GENOMIC DNA]</scope>
    <source>
        <strain evidence="11 13">CSF55</strain>
        <strain evidence="11 13">CSF55</strain>
    </source>
</reference>
<dbReference type="InterPro" id="IPR019786">
    <property type="entry name" value="Zinc_finger_PHD-type_CS"/>
</dbReference>
<organism evidence="11 13">
    <name type="scientific">Rozella allomycis (strain CSF55)</name>
    <dbReference type="NCBI Taxonomy" id="988480"/>
    <lineage>
        <taxon>Eukaryota</taxon>
        <taxon>Fungi</taxon>
        <taxon>Fungi incertae sedis</taxon>
        <taxon>Cryptomycota</taxon>
        <taxon>Cryptomycota incertae sedis</taxon>
        <taxon>Rozella</taxon>
    </lineage>
</organism>
<evidence type="ECO:0000256" key="5">
    <source>
        <dbReference type="ARBA" id="ARBA00022833"/>
    </source>
</evidence>
<dbReference type="Pfam" id="PF23011">
    <property type="entry name" value="PHD-1st_NSD"/>
    <property type="match status" value="1"/>
</dbReference>
<evidence type="ECO:0000256" key="7">
    <source>
        <dbReference type="PIRSR" id="PIRSR628651-50"/>
    </source>
</evidence>
<dbReference type="InterPro" id="IPR059153">
    <property type="entry name" value="NSD_PHD-1st"/>
</dbReference>
<keyword evidence="4 9" id="KW-0863">Zinc-finger</keyword>
<name>A0A075B1U7_ROZAC</name>
<dbReference type="Proteomes" id="UP000281549">
    <property type="component" value="Unassembled WGS sequence"/>
</dbReference>
<accession>A0A075B1U7</accession>
<reference evidence="14" key="2">
    <citation type="journal article" date="2018" name="Nat. Microbiol.">
        <title>Leveraging single-cell genomics to expand the fungal tree of life.</title>
        <authorList>
            <person name="Ahrendt S.R."/>
            <person name="Quandt C.A."/>
            <person name="Ciobanu D."/>
            <person name="Clum A."/>
            <person name="Salamov A."/>
            <person name="Andreopoulos B."/>
            <person name="Cheng J.F."/>
            <person name="Woyke T."/>
            <person name="Pelin A."/>
            <person name="Henrissat B."/>
            <person name="Reynolds N.K."/>
            <person name="Benny G.L."/>
            <person name="Smith M.E."/>
            <person name="James T.Y."/>
            <person name="Grigoriev I.V."/>
        </authorList>
    </citation>
    <scope>NUCLEOTIDE SEQUENCE [LARGE SCALE GENOMIC DNA]</scope>
    <source>
        <strain evidence="14">CSF55</strain>
    </source>
</reference>
<sequence length="215" mass="24634">MNVSDLLEDLIEINLSSVPNDFNQSLSFLASREAEFEAMKYSELIYKALQHIKVGEFKNESVSGPSDSHIIKAKVEGEKYFEDALNAINEKISTGDAAFKAVYIYFDRDKFNKVLQNIDEELIKANIDAIPEQSEKEIKSNYKRKKSGNLSTNETDVYCICQQPSYGEMIGCDGESCSKEWFHYDCVGLTKPPVGKWYCTECLYDRMYSKINMRK</sequence>
<evidence type="ECO:0000256" key="1">
    <source>
        <dbReference type="ARBA" id="ARBA00004123"/>
    </source>
</evidence>
<gene>
    <name evidence="11" type="ORF">O9G_004534</name>
    <name evidence="12" type="ORF">ROZALSC1DRAFT_31516</name>
</gene>
<dbReference type="AlphaFoldDB" id="A0A075B1U7"/>
<dbReference type="InterPro" id="IPR028651">
    <property type="entry name" value="ING_fam"/>
</dbReference>
<dbReference type="SUPFAM" id="SSF57903">
    <property type="entry name" value="FYVE/PHD zinc finger"/>
    <property type="match status" value="1"/>
</dbReference>
<feature type="binding site" evidence="8">
    <location>
        <position position="159"/>
    </location>
    <ligand>
        <name>Zn(2+)</name>
        <dbReference type="ChEBI" id="CHEBI:29105"/>
        <label>1</label>
    </ligand>
</feature>